<dbReference type="Proteomes" id="UP001408594">
    <property type="component" value="Unassembled WGS sequence"/>
</dbReference>
<accession>A0ABP9WKI8</accession>
<sequence>MQRGIKRDRYLLLAIPLKKHSTIYKNHQQYLWHRKNDQPESKLNSANYDQENISHTHKYKRPPEQPFIFY</sequence>
<gene>
    <name evidence="1" type="ORF">Maes01_00251</name>
</gene>
<protein>
    <submittedName>
        <fullName evidence="1">Uncharacterized protein</fullName>
    </submittedName>
</protein>
<dbReference type="EMBL" id="BAABRT010000002">
    <property type="protein sequence ID" value="GAA5523702.1"/>
    <property type="molecule type" value="Genomic_DNA"/>
</dbReference>
<evidence type="ECO:0000313" key="1">
    <source>
        <dbReference type="EMBL" id="GAA5523702.1"/>
    </source>
</evidence>
<proteinExistence type="predicted"/>
<evidence type="ECO:0000313" key="2">
    <source>
        <dbReference type="Proteomes" id="UP001408594"/>
    </source>
</evidence>
<keyword evidence="2" id="KW-1185">Reference proteome</keyword>
<comment type="caution">
    <text evidence="1">The sequence shown here is derived from an EMBL/GenBank/DDBJ whole genome shotgun (WGS) entry which is preliminary data.</text>
</comment>
<reference evidence="1 2" key="1">
    <citation type="submission" date="2024-02" db="EMBL/GenBank/DDBJ databases">
        <title>Microbulbifer aestuariivivens NBRC 112533.</title>
        <authorList>
            <person name="Ichikawa N."/>
            <person name="Katano-Makiyama Y."/>
            <person name="Hidaka K."/>
        </authorList>
    </citation>
    <scope>NUCLEOTIDE SEQUENCE [LARGE SCALE GENOMIC DNA]</scope>
    <source>
        <strain evidence="1 2">NBRC 112533</strain>
    </source>
</reference>
<organism evidence="1 2">
    <name type="scientific">Microbulbifer aestuariivivens</name>
    <dbReference type="NCBI Taxonomy" id="1908308"/>
    <lineage>
        <taxon>Bacteria</taxon>
        <taxon>Pseudomonadati</taxon>
        <taxon>Pseudomonadota</taxon>
        <taxon>Gammaproteobacteria</taxon>
        <taxon>Cellvibrionales</taxon>
        <taxon>Microbulbiferaceae</taxon>
        <taxon>Microbulbifer</taxon>
    </lineage>
</organism>
<name>A0ABP9WKI8_9GAMM</name>